<reference evidence="1" key="1">
    <citation type="submission" date="2022-11" db="EMBL/GenBank/DDBJ databases">
        <authorList>
            <person name="Petersen C."/>
        </authorList>
    </citation>
    <scope>NUCLEOTIDE SEQUENCE</scope>
    <source>
        <strain evidence="1">IBT 23319</strain>
    </source>
</reference>
<sequence>MLKHGREKFHSIRKRAYESLEEISSLLDESNPNIPQAVQSLNETLSSLETLQHHATYEEEYRRCNVPTCFPERCKLIRETLQHFILILGMESDLQQVGIKKRMISRFVLMIAVLSTHVGRITLDKAEEGLDRLAKHCDNEVLAFDMPWSPLGVDFEGELGGEIDGLVDTWGKLNLAFDGCECLQCLRRGPKPDLELDIEEDEDGNLLIERLEWPIVDYTPGKDRVYPHER</sequence>
<dbReference type="Proteomes" id="UP001147733">
    <property type="component" value="Unassembled WGS sequence"/>
</dbReference>
<evidence type="ECO:0000313" key="2">
    <source>
        <dbReference type="Proteomes" id="UP001147733"/>
    </source>
</evidence>
<comment type="caution">
    <text evidence="1">The sequence shown here is derived from an EMBL/GenBank/DDBJ whole genome shotgun (WGS) entry which is preliminary data.</text>
</comment>
<dbReference type="GeneID" id="81380515"/>
<dbReference type="EMBL" id="JAPQKT010000002">
    <property type="protein sequence ID" value="KAJ5240837.1"/>
    <property type="molecule type" value="Genomic_DNA"/>
</dbReference>
<accession>A0A9W9PDD0</accession>
<name>A0A9W9PDD0_PENCI</name>
<reference evidence="1" key="2">
    <citation type="journal article" date="2023" name="IMA Fungus">
        <title>Comparative genomic study of the Penicillium genus elucidates a diverse pangenome and 15 lateral gene transfer events.</title>
        <authorList>
            <person name="Petersen C."/>
            <person name="Sorensen T."/>
            <person name="Nielsen M.R."/>
            <person name="Sondergaard T.E."/>
            <person name="Sorensen J.L."/>
            <person name="Fitzpatrick D.A."/>
            <person name="Frisvad J.C."/>
            <person name="Nielsen K.L."/>
        </authorList>
    </citation>
    <scope>NUCLEOTIDE SEQUENCE</scope>
    <source>
        <strain evidence="1">IBT 23319</strain>
    </source>
</reference>
<gene>
    <name evidence="1" type="ORF">N7469_002428</name>
</gene>
<dbReference type="AlphaFoldDB" id="A0A9W9PDD0"/>
<proteinExistence type="predicted"/>
<evidence type="ECO:0000313" key="1">
    <source>
        <dbReference type="EMBL" id="KAJ5240837.1"/>
    </source>
</evidence>
<dbReference type="OrthoDB" id="4318340at2759"/>
<keyword evidence="2" id="KW-1185">Reference proteome</keyword>
<organism evidence="1 2">
    <name type="scientific">Penicillium citrinum</name>
    <dbReference type="NCBI Taxonomy" id="5077"/>
    <lineage>
        <taxon>Eukaryota</taxon>
        <taxon>Fungi</taxon>
        <taxon>Dikarya</taxon>
        <taxon>Ascomycota</taxon>
        <taxon>Pezizomycotina</taxon>
        <taxon>Eurotiomycetes</taxon>
        <taxon>Eurotiomycetidae</taxon>
        <taxon>Eurotiales</taxon>
        <taxon>Aspergillaceae</taxon>
        <taxon>Penicillium</taxon>
    </lineage>
</organism>
<protein>
    <submittedName>
        <fullName evidence="1">Uncharacterized protein</fullName>
    </submittedName>
</protein>
<dbReference type="RefSeq" id="XP_056503842.1">
    <property type="nucleotide sequence ID" value="XM_056641348.1"/>
</dbReference>